<dbReference type="InterPro" id="IPR036388">
    <property type="entry name" value="WH-like_DNA-bd_sf"/>
</dbReference>
<dbReference type="AlphaFoldDB" id="A0A3B0R1A6"/>
<keyword evidence="2" id="KW-0238">DNA-binding</keyword>
<accession>A0A3B0R1A6</accession>
<dbReference type="Pfam" id="PF13545">
    <property type="entry name" value="HTH_Crp_2"/>
    <property type="match status" value="1"/>
</dbReference>
<feature type="domain" description="HTH crp-type" evidence="4">
    <location>
        <begin position="149"/>
        <end position="212"/>
    </location>
</feature>
<keyword evidence="1" id="KW-0805">Transcription regulation</keyword>
<dbReference type="GO" id="GO:0005829">
    <property type="term" value="C:cytosol"/>
    <property type="evidence" value="ECO:0007669"/>
    <property type="project" value="TreeGrafter"/>
</dbReference>
<evidence type="ECO:0000313" key="5">
    <source>
        <dbReference type="EMBL" id="VAV86119.1"/>
    </source>
</evidence>
<reference evidence="5" key="1">
    <citation type="submission" date="2018-06" db="EMBL/GenBank/DDBJ databases">
        <authorList>
            <person name="Zhirakovskaya E."/>
        </authorList>
    </citation>
    <scope>NUCLEOTIDE SEQUENCE</scope>
</reference>
<organism evidence="5">
    <name type="scientific">hydrothermal vent metagenome</name>
    <dbReference type="NCBI Taxonomy" id="652676"/>
    <lineage>
        <taxon>unclassified sequences</taxon>
        <taxon>metagenomes</taxon>
        <taxon>ecological metagenomes</taxon>
    </lineage>
</organism>
<feature type="non-terminal residue" evidence="5">
    <location>
        <position position="1"/>
    </location>
</feature>
<dbReference type="PANTHER" id="PTHR24567:SF26">
    <property type="entry name" value="REGULATORY PROTEIN YEIL"/>
    <property type="match status" value="1"/>
</dbReference>
<dbReference type="SUPFAM" id="SSF46785">
    <property type="entry name" value="Winged helix' DNA-binding domain"/>
    <property type="match status" value="1"/>
</dbReference>
<dbReference type="SMART" id="SM00419">
    <property type="entry name" value="HTH_CRP"/>
    <property type="match status" value="1"/>
</dbReference>
<gene>
    <name evidence="5" type="ORF">MNBD_BACTEROID02-833</name>
</gene>
<dbReference type="PROSITE" id="PS51063">
    <property type="entry name" value="HTH_CRP_2"/>
    <property type="match status" value="1"/>
</dbReference>
<dbReference type="CDD" id="cd00038">
    <property type="entry name" value="CAP_ED"/>
    <property type="match status" value="1"/>
</dbReference>
<dbReference type="GO" id="GO:0003677">
    <property type="term" value="F:DNA binding"/>
    <property type="evidence" value="ECO:0007669"/>
    <property type="project" value="UniProtKB-KW"/>
</dbReference>
<evidence type="ECO:0000256" key="2">
    <source>
        <dbReference type="ARBA" id="ARBA00023125"/>
    </source>
</evidence>
<proteinExistence type="predicted"/>
<dbReference type="PANTHER" id="PTHR24567">
    <property type="entry name" value="CRP FAMILY TRANSCRIPTIONAL REGULATORY PROTEIN"/>
    <property type="match status" value="1"/>
</dbReference>
<dbReference type="InterPro" id="IPR036390">
    <property type="entry name" value="WH_DNA-bd_sf"/>
</dbReference>
<dbReference type="Pfam" id="PF00027">
    <property type="entry name" value="cNMP_binding"/>
    <property type="match status" value="1"/>
</dbReference>
<evidence type="ECO:0000259" key="4">
    <source>
        <dbReference type="PROSITE" id="PS51063"/>
    </source>
</evidence>
<dbReference type="InterPro" id="IPR050397">
    <property type="entry name" value="Env_Response_Regulators"/>
</dbReference>
<evidence type="ECO:0000256" key="3">
    <source>
        <dbReference type="ARBA" id="ARBA00023163"/>
    </source>
</evidence>
<dbReference type="InterPro" id="IPR000595">
    <property type="entry name" value="cNMP-bd_dom"/>
</dbReference>
<name>A0A3B0R1A6_9ZZZZ</name>
<dbReference type="SUPFAM" id="SSF51206">
    <property type="entry name" value="cAMP-binding domain-like"/>
    <property type="match status" value="1"/>
</dbReference>
<dbReference type="EMBL" id="UOEB01000294">
    <property type="protein sequence ID" value="VAV86119.1"/>
    <property type="molecule type" value="Genomic_DNA"/>
</dbReference>
<dbReference type="InterPro" id="IPR012318">
    <property type="entry name" value="HTH_CRP"/>
</dbReference>
<sequence>SMDIAEVVKTNFPQLASSTSLIEEIGKIGVLNDYDKNTIVLKENAYIKAIPLLITGLIKIYKEEENGNEVLLYYIKPGETCIVSVMAGEKNKKAKVKGVVEEDCSVILIPKSKLFNLRKNFPNWNLYIYEQFNDKFDEVIDMVKVLTFSKKEKRLEDYLIKKSALNKSKTVNKSHQEIANELGSSREVISRLLKKLEKEGKIELSLRKIQIL</sequence>
<dbReference type="GO" id="GO:0003700">
    <property type="term" value="F:DNA-binding transcription factor activity"/>
    <property type="evidence" value="ECO:0007669"/>
    <property type="project" value="TreeGrafter"/>
</dbReference>
<dbReference type="Gene3D" id="1.10.10.10">
    <property type="entry name" value="Winged helix-like DNA-binding domain superfamily/Winged helix DNA-binding domain"/>
    <property type="match status" value="1"/>
</dbReference>
<evidence type="ECO:0000256" key="1">
    <source>
        <dbReference type="ARBA" id="ARBA00023015"/>
    </source>
</evidence>
<dbReference type="PRINTS" id="PR00034">
    <property type="entry name" value="HTHCRP"/>
</dbReference>
<dbReference type="InterPro" id="IPR014710">
    <property type="entry name" value="RmlC-like_jellyroll"/>
</dbReference>
<keyword evidence="3" id="KW-0804">Transcription</keyword>
<dbReference type="Gene3D" id="2.60.120.10">
    <property type="entry name" value="Jelly Rolls"/>
    <property type="match status" value="1"/>
</dbReference>
<dbReference type="InterPro" id="IPR018490">
    <property type="entry name" value="cNMP-bd_dom_sf"/>
</dbReference>
<protein>
    <submittedName>
        <fullName evidence="5">Transcriptional regulator, Crp/Fnr family</fullName>
    </submittedName>
</protein>
<dbReference type="CDD" id="cd00092">
    <property type="entry name" value="HTH_CRP"/>
    <property type="match status" value="1"/>
</dbReference>